<name>A0A9D3YF40_DREPO</name>
<dbReference type="Proteomes" id="UP000828390">
    <property type="component" value="Unassembled WGS sequence"/>
</dbReference>
<sequence length="89" mass="10214">MNNLQPGATLRSNELTNGDVTSIVRYGNRQYQDVSLRENERAFSHDLKDARRTPQLRRNLSSEAELSRPLDRLTVFRTLLSPSHDDVGF</sequence>
<comment type="caution">
    <text evidence="1">The sequence shown here is derived from an EMBL/GenBank/DDBJ whole genome shotgun (WGS) entry which is preliminary data.</text>
</comment>
<reference evidence="1" key="2">
    <citation type="submission" date="2020-11" db="EMBL/GenBank/DDBJ databases">
        <authorList>
            <person name="McCartney M.A."/>
            <person name="Auch B."/>
            <person name="Kono T."/>
            <person name="Mallez S."/>
            <person name="Becker A."/>
            <person name="Gohl D.M."/>
            <person name="Silverstein K.A.T."/>
            <person name="Koren S."/>
            <person name="Bechman K.B."/>
            <person name="Herman A."/>
            <person name="Abrahante J.E."/>
            <person name="Garbe J."/>
        </authorList>
    </citation>
    <scope>NUCLEOTIDE SEQUENCE</scope>
    <source>
        <strain evidence="1">Duluth1</strain>
        <tissue evidence="1">Whole animal</tissue>
    </source>
</reference>
<protein>
    <submittedName>
        <fullName evidence="1">Uncharacterized protein</fullName>
    </submittedName>
</protein>
<organism evidence="1 2">
    <name type="scientific">Dreissena polymorpha</name>
    <name type="common">Zebra mussel</name>
    <name type="synonym">Mytilus polymorpha</name>
    <dbReference type="NCBI Taxonomy" id="45954"/>
    <lineage>
        <taxon>Eukaryota</taxon>
        <taxon>Metazoa</taxon>
        <taxon>Spiralia</taxon>
        <taxon>Lophotrochozoa</taxon>
        <taxon>Mollusca</taxon>
        <taxon>Bivalvia</taxon>
        <taxon>Autobranchia</taxon>
        <taxon>Heteroconchia</taxon>
        <taxon>Euheterodonta</taxon>
        <taxon>Imparidentia</taxon>
        <taxon>Neoheterodontei</taxon>
        <taxon>Myida</taxon>
        <taxon>Dreissenoidea</taxon>
        <taxon>Dreissenidae</taxon>
        <taxon>Dreissena</taxon>
    </lineage>
</organism>
<accession>A0A9D3YF40</accession>
<dbReference type="EMBL" id="JAIWYP010000016">
    <property type="protein sequence ID" value="KAH3697247.1"/>
    <property type="molecule type" value="Genomic_DNA"/>
</dbReference>
<proteinExistence type="predicted"/>
<evidence type="ECO:0000313" key="1">
    <source>
        <dbReference type="EMBL" id="KAH3697247.1"/>
    </source>
</evidence>
<dbReference type="AlphaFoldDB" id="A0A9D3YF40"/>
<gene>
    <name evidence="1" type="ORF">DPMN_084739</name>
</gene>
<reference evidence="1" key="1">
    <citation type="journal article" date="2019" name="bioRxiv">
        <title>The Genome of the Zebra Mussel, Dreissena polymorpha: A Resource for Invasive Species Research.</title>
        <authorList>
            <person name="McCartney M.A."/>
            <person name="Auch B."/>
            <person name="Kono T."/>
            <person name="Mallez S."/>
            <person name="Zhang Y."/>
            <person name="Obille A."/>
            <person name="Becker A."/>
            <person name="Abrahante J.E."/>
            <person name="Garbe J."/>
            <person name="Badalamenti J.P."/>
            <person name="Herman A."/>
            <person name="Mangelson H."/>
            <person name="Liachko I."/>
            <person name="Sullivan S."/>
            <person name="Sone E.D."/>
            <person name="Koren S."/>
            <person name="Silverstein K.A.T."/>
            <person name="Beckman K.B."/>
            <person name="Gohl D.M."/>
        </authorList>
    </citation>
    <scope>NUCLEOTIDE SEQUENCE</scope>
    <source>
        <strain evidence="1">Duluth1</strain>
        <tissue evidence="1">Whole animal</tissue>
    </source>
</reference>
<keyword evidence="2" id="KW-1185">Reference proteome</keyword>
<evidence type="ECO:0000313" key="2">
    <source>
        <dbReference type="Proteomes" id="UP000828390"/>
    </source>
</evidence>